<sequence>MTFFATRYDFRAPGASPTARAELFARAVEQVKYLDTHGQDVVMLSEHHGSPDGYLPNPLMVASAFAAATSRIMLTVSAVVVNLHHPLRLAEDIALLDHLSGGRVSYTLGLGYLPQEYAQLGAPWRTRGADIERAITVLRQAWTGEEFEFEGRTVRVTPTPLTQPHPMLFYGGGSRAAALRAARLDLGFQPQVADPELREMYDAECRAHGREPGFMMTPPQGPSTVFCAADPDRFWSEYGEYLLADAKAYDAWHGDHASHVRDSSSTVSELRSGTGYVVCTPDELIERCRSREFRLVTSHPLCGGMPATPSWESVNLIGEKVIPALVP</sequence>
<protein>
    <submittedName>
        <fullName evidence="2">Alkanesulfonate monooxygenase SsuD/methylene tetrahydromethanopterin reductase-like flavin-dependent oxidoreductase (Luciferase family)</fullName>
    </submittedName>
</protein>
<evidence type="ECO:0000259" key="1">
    <source>
        <dbReference type="Pfam" id="PF00296"/>
    </source>
</evidence>
<dbReference type="PANTHER" id="PTHR30137:SF6">
    <property type="entry name" value="LUCIFERASE-LIKE MONOOXYGENASE"/>
    <property type="match status" value="1"/>
</dbReference>
<dbReference type="InterPro" id="IPR036661">
    <property type="entry name" value="Luciferase-like_sf"/>
</dbReference>
<comment type="caution">
    <text evidence="2">The sequence shown here is derived from an EMBL/GenBank/DDBJ whole genome shotgun (WGS) entry which is preliminary data.</text>
</comment>
<dbReference type="RefSeq" id="WP_110472614.1">
    <property type="nucleotide sequence ID" value="NZ_QJSP01000024.1"/>
</dbReference>
<name>A0A318RM13_WILLI</name>
<dbReference type="SUPFAM" id="SSF51679">
    <property type="entry name" value="Bacterial luciferase-like"/>
    <property type="match status" value="1"/>
</dbReference>
<dbReference type="GO" id="GO:0005829">
    <property type="term" value="C:cytosol"/>
    <property type="evidence" value="ECO:0007669"/>
    <property type="project" value="TreeGrafter"/>
</dbReference>
<keyword evidence="2" id="KW-0560">Oxidoreductase</keyword>
<keyword evidence="2" id="KW-0503">Monooxygenase</keyword>
<dbReference type="InterPro" id="IPR050766">
    <property type="entry name" value="Bact_Lucif_Oxidored"/>
</dbReference>
<keyword evidence="3" id="KW-1185">Reference proteome</keyword>
<dbReference type="Gene3D" id="3.20.20.30">
    <property type="entry name" value="Luciferase-like domain"/>
    <property type="match status" value="1"/>
</dbReference>
<reference evidence="2 3" key="1">
    <citation type="submission" date="2018-06" db="EMBL/GenBank/DDBJ databases">
        <title>Genomic Encyclopedia of Type Strains, Phase IV (KMG-IV): sequencing the most valuable type-strain genomes for metagenomic binning, comparative biology and taxonomic classification.</title>
        <authorList>
            <person name="Goeker M."/>
        </authorList>
    </citation>
    <scope>NUCLEOTIDE SEQUENCE [LARGE SCALE GENOMIC DNA]</scope>
    <source>
        <strain evidence="2 3">DSM 45521</strain>
    </source>
</reference>
<dbReference type="GO" id="GO:0004497">
    <property type="term" value="F:monooxygenase activity"/>
    <property type="evidence" value="ECO:0007669"/>
    <property type="project" value="UniProtKB-KW"/>
</dbReference>
<dbReference type="EMBL" id="QJSP01000024">
    <property type="protein sequence ID" value="PYE12187.1"/>
    <property type="molecule type" value="Genomic_DNA"/>
</dbReference>
<feature type="domain" description="Luciferase-like" evidence="1">
    <location>
        <begin position="16"/>
        <end position="285"/>
    </location>
</feature>
<dbReference type="PANTHER" id="PTHR30137">
    <property type="entry name" value="LUCIFERASE-LIKE MONOOXYGENASE"/>
    <property type="match status" value="1"/>
</dbReference>
<dbReference type="Proteomes" id="UP000247591">
    <property type="component" value="Unassembled WGS sequence"/>
</dbReference>
<dbReference type="OrthoDB" id="3209103at2"/>
<evidence type="ECO:0000313" key="3">
    <source>
        <dbReference type="Proteomes" id="UP000247591"/>
    </source>
</evidence>
<dbReference type="GO" id="GO:0016705">
    <property type="term" value="F:oxidoreductase activity, acting on paired donors, with incorporation or reduction of molecular oxygen"/>
    <property type="evidence" value="ECO:0007669"/>
    <property type="project" value="InterPro"/>
</dbReference>
<dbReference type="Pfam" id="PF00296">
    <property type="entry name" value="Bac_luciferase"/>
    <property type="match status" value="1"/>
</dbReference>
<gene>
    <name evidence="2" type="ORF">DFR67_12427</name>
</gene>
<dbReference type="AlphaFoldDB" id="A0A318RM13"/>
<dbReference type="InterPro" id="IPR011251">
    <property type="entry name" value="Luciferase-like_dom"/>
</dbReference>
<proteinExistence type="predicted"/>
<evidence type="ECO:0000313" key="2">
    <source>
        <dbReference type="EMBL" id="PYE12187.1"/>
    </source>
</evidence>
<accession>A0A318RM13</accession>
<organism evidence="2 3">
    <name type="scientific">Williamsia limnetica</name>
    <dbReference type="NCBI Taxonomy" id="882452"/>
    <lineage>
        <taxon>Bacteria</taxon>
        <taxon>Bacillati</taxon>
        <taxon>Actinomycetota</taxon>
        <taxon>Actinomycetes</taxon>
        <taxon>Mycobacteriales</taxon>
        <taxon>Nocardiaceae</taxon>
        <taxon>Williamsia</taxon>
    </lineage>
</organism>